<feature type="transmembrane region" description="Helical" evidence="5">
    <location>
        <begin position="37"/>
        <end position="61"/>
    </location>
</feature>
<evidence type="ECO:0000256" key="4">
    <source>
        <dbReference type="ARBA" id="ARBA00023136"/>
    </source>
</evidence>
<comment type="subcellular location">
    <subcellularLocation>
        <location evidence="1">Membrane</location>
        <topology evidence="1">Multi-pass membrane protein</topology>
    </subcellularLocation>
</comment>
<proteinExistence type="predicted"/>
<evidence type="ECO:0000313" key="8">
    <source>
        <dbReference type="Proteomes" id="UP000199144"/>
    </source>
</evidence>
<keyword evidence="2 5" id="KW-0812">Transmembrane</keyword>
<evidence type="ECO:0000256" key="3">
    <source>
        <dbReference type="ARBA" id="ARBA00022989"/>
    </source>
</evidence>
<name>A0A1I4J159_9RHOB</name>
<feature type="transmembrane region" description="Helical" evidence="5">
    <location>
        <begin position="140"/>
        <end position="160"/>
    </location>
</feature>
<reference evidence="7 8" key="1">
    <citation type="submission" date="2016-10" db="EMBL/GenBank/DDBJ databases">
        <authorList>
            <person name="de Groot N.N."/>
        </authorList>
    </citation>
    <scope>NUCLEOTIDE SEQUENCE [LARGE SCALE GENOMIC DNA]</scope>
    <source>
        <strain evidence="7 8">DSM 15283</strain>
    </source>
</reference>
<dbReference type="RefSeq" id="WP_242654687.1">
    <property type="nucleotide sequence ID" value="NZ_FOTQ01000001.1"/>
</dbReference>
<dbReference type="STRING" id="254406.SAMN04488042_101815"/>
<feature type="transmembrane region" description="Helical" evidence="5">
    <location>
        <begin position="166"/>
        <end position="185"/>
    </location>
</feature>
<keyword evidence="8" id="KW-1185">Reference proteome</keyword>
<evidence type="ECO:0000256" key="5">
    <source>
        <dbReference type="SAM" id="Phobius"/>
    </source>
</evidence>
<evidence type="ECO:0000313" key="7">
    <source>
        <dbReference type="EMBL" id="SFL59987.1"/>
    </source>
</evidence>
<gene>
    <name evidence="7" type="ORF">SAMN04488042_101815</name>
</gene>
<dbReference type="AlphaFoldDB" id="A0A1I4J159"/>
<evidence type="ECO:0000256" key="1">
    <source>
        <dbReference type="ARBA" id="ARBA00004141"/>
    </source>
</evidence>
<organism evidence="7 8">
    <name type="scientific">Shimia aestuarii</name>
    <dbReference type="NCBI Taxonomy" id="254406"/>
    <lineage>
        <taxon>Bacteria</taxon>
        <taxon>Pseudomonadati</taxon>
        <taxon>Pseudomonadota</taxon>
        <taxon>Alphaproteobacteria</taxon>
        <taxon>Rhodobacterales</taxon>
        <taxon>Roseobacteraceae</taxon>
    </lineage>
</organism>
<protein>
    <submittedName>
        <fullName evidence="7">Ferric reductase like transmembrane component</fullName>
    </submittedName>
</protein>
<evidence type="ECO:0000256" key="2">
    <source>
        <dbReference type="ARBA" id="ARBA00022692"/>
    </source>
</evidence>
<dbReference type="Proteomes" id="UP000199144">
    <property type="component" value="Unassembled WGS sequence"/>
</dbReference>
<dbReference type="EMBL" id="FOTQ01000001">
    <property type="protein sequence ID" value="SFL59987.1"/>
    <property type="molecule type" value="Genomic_DNA"/>
</dbReference>
<dbReference type="InterPro" id="IPR013130">
    <property type="entry name" value="Fe3_Rdtase_TM_dom"/>
</dbReference>
<feature type="transmembrane region" description="Helical" evidence="5">
    <location>
        <begin position="73"/>
        <end position="91"/>
    </location>
</feature>
<accession>A0A1I4J159</accession>
<feature type="transmembrane region" description="Helical" evidence="5">
    <location>
        <begin position="111"/>
        <end position="128"/>
    </location>
</feature>
<feature type="domain" description="Ferric oxidoreductase" evidence="6">
    <location>
        <begin position="40"/>
        <end position="151"/>
    </location>
</feature>
<evidence type="ECO:0000259" key="6">
    <source>
        <dbReference type="Pfam" id="PF01794"/>
    </source>
</evidence>
<keyword evidence="4 5" id="KW-0472">Membrane</keyword>
<dbReference type="Pfam" id="PF01794">
    <property type="entry name" value="Ferric_reduct"/>
    <property type="match status" value="1"/>
</dbReference>
<sequence>MRSLAIWGTGACVLMVPFALATQSPLLQWRDAPYVVAGFAGILAMTVMVFQPLLAAAELPGLLRQRARRVHRWVGLLVLTLVGVHVAGLWLTSPPDMIDALLFRSPTPFSVWGVLAMWALVLSAGLAAMGPPMRPRLWRILHTALFLVIMVGSVVHALLIEGTMETVSKSVLCAVLIWVTVGAVLRRRVWVVLLRRQR</sequence>
<dbReference type="GO" id="GO:0016020">
    <property type="term" value="C:membrane"/>
    <property type="evidence" value="ECO:0007669"/>
    <property type="project" value="UniProtKB-SubCell"/>
</dbReference>
<keyword evidence="3 5" id="KW-1133">Transmembrane helix</keyword>